<dbReference type="PATRIC" id="fig|1182568.3.peg.1357"/>
<dbReference type="EMBL" id="CP011387">
    <property type="protein sequence ID" value="ANE43478.1"/>
    <property type="molecule type" value="Genomic_DNA"/>
</dbReference>
<dbReference type="KEGG" id="dpu:SU48_06525"/>
<reference evidence="1 2" key="1">
    <citation type="submission" date="2015-01" db="EMBL/GenBank/DDBJ databases">
        <title>Deinococcus puniceus/DY1/ whole genome sequencing.</title>
        <authorList>
            <person name="Kim M.K."/>
            <person name="Srinivasan S."/>
            <person name="Lee J.-J."/>
        </authorList>
    </citation>
    <scope>NUCLEOTIDE SEQUENCE [LARGE SCALE GENOMIC DNA]</scope>
    <source>
        <strain evidence="1 2">DY1</strain>
    </source>
</reference>
<sequence>MLTQFASQTIQQYSQDGEITIKKNIKFPIRAQSELGTMKIDDVADVEIGTLIVSALQLKLHMA</sequence>
<proteinExistence type="predicted"/>
<protein>
    <submittedName>
        <fullName evidence="1">Uncharacterized protein</fullName>
    </submittedName>
</protein>
<accession>A0A172T8W7</accession>
<evidence type="ECO:0000313" key="1">
    <source>
        <dbReference type="EMBL" id="ANE43478.1"/>
    </source>
</evidence>
<name>A0A172T8W7_9DEIO</name>
<evidence type="ECO:0000313" key="2">
    <source>
        <dbReference type="Proteomes" id="UP000077363"/>
    </source>
</evidence>
<dbReference type="Proteomes" id="UP000077363">
    <property type="component" value="Chromosome"/>
</dbReference>
<dbReference type="AlphaFoldDB" id="A0A172T8W7"/>
<organism evidence="1 2">
    <name type="scientific">Deinococcus puniceus</name>
    <dbReference type="NCBI Taxonomy" id="1182568"/>
    <lineage>
        <taxon>Bacteria</taxon>
        <taxon>Thermotogati</taxon>
        <taxon>Deinococcota</taxon>
        <taxon>Deinococci</taxon>
        <taxon>Deinococcales</taxon>
        <taxon>Deinococcaceae</taxon>
        <taxon>Deinococcus</taxon>
    </lineage>
</organism>
<gene>
    <name evidence="1" type="ORF">SU48_06525</name>
</gene>
<keyword evidence="2" id="KW-1185">Reference proteome</keyword>